<reference evidence="1" key="2">
    <citation type="journal article" date="2024" name="Plant">
        <title>Genomic evolution and insights into agronomic trait innovations of Sesamum species.</title>
        <authorList>
            <person name="Miao H."/>
            <person name="Wang L."/>
            <person name="Qu L."/>
            <person name="Liu H."/>
            <person name="Sun Y."/>
            <person name="Le M."/>
            <person name="Wang Q."/>
            <person name="Wei S."/>
            <person name="Zheng Y."/>
            <person name="Lin W."/>
            <person name="Duan Y."/>
            <person name="Cao H."/>
            <person name="Xiong S."/>
            <person name="Wang X."/>
            <person name="Wei L."/>
            <person name="Li C."/>
            <person name="Ma Q."/>
            <person name="Ju M."/>
            <person name="Zhao R."/>
            <person name="Li G."/>
            <person name="Mu C."/>
            <person name="Tian Q."/>
            <person name="Mei H."/>
            <person name="Zhang T."/>
            <person name="Gao T."/>
            <person name="Zhang H."/>
        </authorList>
    </citation>
    <scope>NUCLEOTIDE SEQUENCE</scope>
    <source>
        <strain evidence="1">3651</strain>
    </source>
</reference>
<name>A0AAE2CMX1_9LAMI</name>
<dbReference type="EMBL" id="JACGWO010000005">
    <property type="protein sequence ID" value="KAK4427774.1"/>
    <property type="molecule type" value="Genomic_DNA"/>
</dbReference>
<evidence type="ECO:0000313" key="1">
    <source>
        <dbReference type="EMBL" id="KAK4427774.1"/>
    </source>
</evidence>
<keyword evidence="2" id="KW-1185">Reference proteome</keyword>
<sequence length="185" mass="20445">MHMHYTDPYWHACKQIKSSAWRRRRTWPAAAPRWTEGFRRTRPVAAPRWTEGFRRTRLRPWPRRKRLIIPTQSIDTKAWKSASVLTPPTVKRVSVCIYTYSPAALPGETAPDPTQTAVVDVGIHVYAAVPTAAPPDSWGVVILVANPRPEAAAHEAVVLDSAASSQPWGVGGGGVCGFSLCCDHK</sequence>
<comment type="caution">
    <text evidence="1">The sequence shown here is derived from an EMBL/GenBank/DDBJ whole genome shotgun (WGS) entry which is preliminary data.</text>
</comment>
<reference evidence="1" key="1">
    <citation type="submission" date="2020-06" db="EMBL/GenBank/DDBJ databases">
        <authorList>
            <person name="Li T."/>
            <person name="Hu X."/>
            <person name="Zhang T."/>
            <person name="Song X."/>
            <person name="Zhang H."/>
            <person name="Dai N."/>
            <person name="Sheng W."/>
            <person name="Hou X."/>
            <person name="Wei L."/>
        </authorList>
    </citation>
    <scope>NUCLEOTIDE SEQUENCE</scope>
    <source>
        <strain evidence="1">3651</strain>
        <tissue evidence="1">Leaf</tissue>
    </source>
</reference>
<organism evidence="1 2">
    <name type="scientific">Sesamum alatum</name>
    <dbReference type="NCBI Taxonomy" id="300844"/>
    <lineage>
        <taxon>Eukaryota</taxon>
        <taxon>Viridiplantae</taxon>
        <taxon>Streptophyta</taxon>
        <taxon>Embryophyta</taxon>
        <taxon>Tracheophyta</taxon>
        <taxon>Spermatophyta</taxon>
        <taxon>Magnoliopsida</taxon>
        <taxon>eudicotyledons</taxon>
        <taxon>Gunneridae</taxon>
        <taxon>Pentapetalae</taxon>
        <taxon>asterids</taxon>
        <taxon>lamiids</taxon>
        <taxon>Lamiales</taxon>
        <taxon>Pedaliaceae</taxon>
        <taxon>Sesamum</taxon>
    </lineage>
</organism>
<dbReference type="AlphaFoldDB" id="A0AAE2CMX1"/>
<evidence type="ECO:0000313" key="2">
    <source>
        <dbReference type="Proteomes" id="UP001293254"/>
    </source>
</evidence>
<accession>A0AAE2CMX1</accession>
<gene>
    <name evidence="1" type="ORF">Salat_1546400</name>
</gene>
<protein>
    <submittedName>
        <fullName evidence="1">Uncharacterized protein</fullName>
    </submittedName>
</protein>
<proteinExistence type="predicted"/>
<dbReference type="Proteomes" id="UP001293254">
    <property type="component" value="Unassembled WGS sequence"/>
</dbReference>